<evidence type="ECO:0000256" key="1">
    <source>
        <dbReference type="SAM" id="Coils"/>
    </source>
</evidence>
<feature type="coiled-coil region" evidence="1">
    <location>
        <begin position="113"/>
        <end position="161"/>
    </location>
</feature>
<dbReference type="Proteomes" id="UP001178507">
    <property type="component" value="Unassembled WGS sequence"/>
</dbReference>
<dbReference type="EMBL" id="CAUJNA010001924">
    <property type="protein sequence ID" value="CAJ1389689.1"/>
    <property type="molecule type" value="Genomic_DNA"/>
</dbReference>
<accession>A0AA36MX51</accession>
<reference evidence="2" key="1">
    <citation type="submission" date="2023-08" db="EMBL/GenBank/DDBJ databases">
        <authorList>
            <person name="Chen Y."/>
            <person name="Shah S."/>
            <person name="Dougan E. K."/>
            <person name="Thang M."/>
            <person name="Chan C."/>
        </authorList>
    </citation>
    <scope>NUCLEOTIDE SEQUENCE</scope>
</reference>
<dbReference type="AlphaFoldDB" id="A0AA36MX51"/>
<feature type="coiled-coil region" evidence="1">
    <location>
        <begin position="337"/>
        <end position="371"/>
    </location>
</feature>
<evidence type="ECO:0000313" key="3">
    <source>
        <dbReference type="Proteomes" id="UP001178507"/>
    </source>
</evidence>
<feature type="coiled-coil region" evidence="1">
    <location>
        <begin position="884"/>
        <end position="964"/>
    </location>
</feature>
<organism evidence="2 3">
    <name type="scientific">Effrenium voratum</name>
    <dbReference type="NCBI Taxonomy" id="2562239"/>
    <lineage>
        <taxon>Eukaryota</taxon>
        <taxon>Sar</taxon>
        <taxon>Alveolata</taxon>
        <taxon>Dinophyceae</taxon>
        <taxon>Suessiales</taxon>
        <taxon>Symbiodiniaceae</taxon>
        <taxon>Effrenium</taxon>
    </lineage>
</organism>
<keyword evidence="3" id="KW-1185">Reference proteome</keyword>
<feature type="coiled-coil region" evidence="1">
    <location>
        <begin position="1014"/>
        <end position="1048"/>
    </location>
</feature>
<comment type="caution">
    <text evidence="2">The sequence shown here is derived from an EMBL/GenBank/DDBJ whole genome shotgun (WGS) entry which is preliminary data.</text>
</comment>
<proteinExistence type="predicted"/>
<feature type="coiled-coil region" evidence="1">
    <location>
        <begin position="575"/>
        <end position="609"/>
    </location>
</feature>
<name>A0AA36MX51_9DINO</name>
<gene>
    <name evidence="2" type="ORF">EVOR1521_LOCUS15257</name>
</gene>
<evidence type="ECO:0000313" key="2">
    <source>
        <dbReference type="EMBL" id="CAJ1389689.1"/>
    </source>
</evidence>
<keyword evidence="1" id="KW-0175">Coiled coil</keyword>
<sequence>MAATALAYILKAKASDQIMSAAFNKLKGPLPFQIPASNCSESNLRERTSPYDEWKKHISQGQLDQSITELAQQLQLKTQELDDAHAARRREMQSAIAAKACQEERGRELEACLRKSRTEYDTLQAQSRAHEREMAFAEAQLQDLQQNHRELQVSNDRLRSQQAQLEHGLQVRDAEETSAEEMATALRLQVRDQESQWQRSESEMSALRFTSSQHQERSTELEATVCKLRLEKEDLRALQESNDSHNASLEAEVENLLHARGKLQDEQGQLEYDVKCTKQELLVVRQERLVMEERATQLQMKTQELDDAHAAGRREMQSAIAAKASQKERGRELEACLRKSRTECDTLQAQSRAHEREMAFAEAQLQDLQQNHCELQVRHGRLRSQQAQLEHGLQARDAEKTSAEALATALRLQVRDQESQWQRSESEMSALRFTASQHQERSTELEAAVCKLRLEKEDLRALQESNDSRNASLETEVEHLLHARGKLQDVQGQLEYDVKCTKQELLVVRQERLVVEERATQLQMKTQELDDAHAAGRREMQSAIAAKASQEERGRELEACLRKSRTECDTLQSQSRAREREMAFAEAQLQDLQQNHRELQVSNDRLRSQQAQLEHGLQARDAEKTSAEEMATALRLQVRDQESQWQRSESEMSALRFTASQHQERSTELEATVCKLRLEKEDLRALQESNDSRNASLEAEVEHLLHARGKLQDEQGQLEYDVKCTKQELLVVRQERLVMEERATQLQLKTQELDDAHAAGRREMQSAIAAKACQEERGREQEACLRKSRTECDTLQAQSRAHEREMAFAEAQLQDLQHDRLRSQQAHLEHGLQARDAEKTSAEELATALRLQVRDQESQWPRSESEMSALRFAASQHQERSTELEAAVCKLRLEKEDLRALQESNDSRNASLEAEVENLLHARGKLQDEQGQLEYDVKCTKQELQVVRQERLAMEERATQLQMKTQELDDAHAAGRREMQSAIAAKASQEETGRELEACLRKSRTECDTLQSQSRAREREMAFAEAQLQDLQQNHRELQVSNDRLRSQQAQLEHGLQARDAEKTSAEELATALRLQVRDQESQWQRSESEMSALRFSKICSTQGASCRMSKASWSTM</sequence>
<feature type="coiled-coil region" evidence="1">
    <location>
        <begin position="785"/>
        <end position="826"/>
    </location>
</feature>
<protein>
    <submittedName>
        <fullName evidence="2">Uncharacterized protein</fullName>
    </submittedName>
</protein>